<dbReference type="HOGENOM" id="CLU_2426340_0_0_5"/>
<dbReference type="RefSeq" id="WP_013934944.1">
    <property type="nucleotide sequence ID" value="NC_015709.1"/>
</dbReference>
<dbReference type="AlphaFoldDB" id="F8ERU3"/>
<dbReference type="KEGG" id="zmp:Zymop_1668"/>
<name>F8ERU3_ZYMMT</name>
<evidence type="ECO:0000313" key="2">
    <source>
        <dbReference type="Proteomes" id="UP000000491"/>
    </source>
</evidence>
<dbReference type="PATRIC" id="fig|579138.3.peg.1773"/>
<dbReference type="EMBL" id="CP002865">
    <property type="protein sequence ID" value="AEI38556.1"/>
    <property type="molecule type" value="Genomic_DNA"/>
</dbReference>
<gene>
    <name evidence="1" type="ordered locus">Zymop_1668</name>
</gene>
<dbReference type="Proteomes" id="UP000000491">
    <property type="component" value="Chromosome"/>
</dbReference>
<proteinExistence type="predicted"/>
<evidence type="ECO:0000313" key="1">
    <source>
        <dbReference type="EMBL" id="AEI38556.1"/>
    </source>
</evidence>
<accession>F8ERU3</accession>
<reference evidence="1 2" key="1">
    <citation type="journal article" date="2011" name="J. Bacteriol.">
        <title>Genome sequence of the ethanol-producing Zymomonas mobilis subsp. pomaceae lectotype strain ATCC 29192.</title>
        <authorList>
            <person name="Kouvelis V.N."/>
            <person name="Davenport K.W."/>
            <person name="Brettin T.S."/>
            <person name="Bruce D."/>
            <person name="Detter C."/>
            <person name="Han C.S."/>
            <person name="Nolan M."/>
            <person name="Tapia R."/>
            <person name="Damoulaki A."/>
            <person name="Kyrpides N.C."/>
            <person name="Typas M.A."/>
            <person name="Pappas K.M."/>
        </authorList>
    </citation>
    <scope>NUCLEOTIDE SEQUENCE [LARGE SCALE GENOMIC DNA]</scope>
    <source>
        <strain evidence="2">ATCC 29192 / DSM 22645 / JCM 10191 / CCUG 17912 / NBRC 13757 / NCIMB 11200 / NRRL B-4491 / Barker I</strain>
    </source>
</reference>
<dbReference type="PROSITE" id="PS51257">
    <property type="entry name" value="PROKAR_LIPOPROTEIN"/>
    <property type="match status" value="1"/>
</dbReference>
<organism evidence="1 2">
    <name type="scientific">Zymomonas mobilis subsp. pomaceae (strain ATCC 29192 / DSM 22645 / JCM 10191 / CCUG 17912 / NBRC 13757 / NCIMB 11200 / NRRL B-4491 / Barker I)</name>
    <dbReference type="NCBI Taxonomy" id="579138"/>
    <lineage>
        <taxon>Bacteria</taxon>
        <taxon>Pseudomonadati</taxon>
        <taxon>Pseudomonadota</taxon>
        <taxon>Alphaproteobacteria</taxon>
        <taxon>Sphingomonadales</taxon>
        <taxon>Zymomonadaceae</taxon>
        <taxon>Zymomonas</taxon>
    </lineage>
</organism>
<sequence>MKINHCKSTVLKRSGCNLLFINLFIVTLIISGCKFGNKSENTANPVPAIDNISLGTINDDMASESFTDQDNTQSIDSVLDLQKNSELNQKP</sequence>
<evidence type="ECO:0008006" key="3">
    <source>
        <dbReference type="Google" id="ProtNLM"/>
    </source>
</evidence>
<protein>
    <recommendedName>
        <fullName evidence="3">Lipoprotein</fullName>
    </recommendedName>
</protein>